<feature type="transmembrane region" description="Helical" evidence="12">
    <location>
        <begin position="533"/>
        <end position="553"/>
    </location>
</feature>
<reference evidence="14" key="1">
    <citation type="submission" date="2019-03" db="EMBL/GenBank/DDBJ databases">
        <title>WGS assembly of Setaria viridis.</title>
        <authorList>
            <person name="Huang P."/>
            <person name="Jenkins J."/>
            <person name="Grimwood J."/>
            <person name="Barry K."/>
            <person name="Healey A."/>
            <person name="Mamidi S."/>
            <person name="Sreedasyam A."/>
            <person name="Shu S."/>
            <person name="Feldman M."/>
            <person name="Wu J."/>
            <person name="Yu Y."/>
            <person name="Chen C."/>
            <person name="Johnson J."/>
            <person name="Rokhsar D."/>
            <person name="Baxter I."/>
            <person name="Schmutz J."/>
            <person name="Brutnell T."/>
            <person name="Kellogg E."/>
        </authorList>
    </citation>
    <scope>NUCLEOTIDE SEQUENCE [LARGE SCALE GENOMIC DNA]</scope>
</reference>
<evidence type="ECO:0000256" key="7">
    <source>
        <dbReference type="ARBA" id="ARBA00022840"/>
    </source>
</evidence>
<evidence type="ECO:0000313" key="15">
    <source>
        <dbReference type="Proteomes" id="UP000298652"/>
    </source>
</evidence>
<dbReference type="InterPro" id="IPR003439">
    <property type="entry name" value="ABC_transporter-like_ATP-bd"/>
</dbReference>
<dbReference type="Proteomes" id="UP000298652">
    <property type="component" value="Chromosome 7"/>
</dbReference>
<dbReference type="Pfam" id="PF01061">
    <property type="entry name" value="ABC2_membrane"/>
    <property type="match status" value="2"/>
</dbReference>
<keyword evidence="8 12" id="KW-1133">Transmembrane helix</keyword>
<dbReference type="SUPFAM" id="SSF52540">
    <property type="entry name" value="P-loop containing nucleoside triphosphate hydrolases"/>
    <property type="match status" value="2"/>
</dbReference>
<accession>A0A4U6TSC6</accession>
<keyword evidence="6" id="KW-0547">Nucleotide-binding</keyword>
<keyword evidence="7" id="KW-0067">ATP-binding</keyword>
<dbReference type="Pfam" id="PF00005">
    <property type="entry name" value="ABC_tran"/>
    <property type="match status" value="2"/>
</dbReference>
<feature type="transmembrane region" description="Helical" evidence="12">
    <location>
        <begin position="1266"/>
        <end position="1290"/>
    </location>
</feature>
<keyword evidence="15" id="KW-1185">Reference proteome</keyword>
<protein>
    <recommendedName>
        <fullName evidence="13">ABC transporter domain-containing protein</fullName>
    </recommendedName>
</protein>
<dbReference type="Gramene" id="TKW03629">
    <property type="protein sequence ID" value="TKW03629"/>
    <property type="gene ID" value="SEVIR_7G053300v2"/>
</dbReference>
<feature type="transmembrane region" description="Helical" evidence="12">
    <location>
        <begin position="615"/>
        <end position="637"/>
    </location>
</feature>
<evidence type="ECO:0000256" key="4">
    <source>
        <dbReference type="ARBA" id="ARBA00022692"/>
    </source>
</evidence>
<dbReference type="FunFam" id="3.40.50.300:FF:000157">
    <property type="entry name" value="ABC transporter G family member 34"/>
    <property type="match status" value="1"/>
</dbReference>
<evidence type="ECO:0000256" key="10">
    <source>
        <dbReference type="ARBA" id="ARBA00037747"/>
    </source>
</evidence>
<comment type="function">
    <text evidence="10">May be a general defense protein.</text>
</comment>
<feature type="region of interest" description="Disordered" evidence="11">
    <location>
        <begin position="1"/>
        <end position="51"/>
    </location>
</feature>
<feature type="transmembrane region" description="Helical" evidence="12">
    <location>
        <begin position="1151"/>
        <end position="1169"/>
    </location>
</feature>
<feature type="transmembrane region" description="Helical" evidence="12">
    <location>
        <begin position="1296"/>
        <end position="1316"/>
    </location>
</feature>
<feature type="transmembrane region" description="Helical" evidence="12">
    <location>
        <begin position="649"/>
        <end position="671"/>
    </location>
</feature>
<dbReference type="InterPro" id="IPR027417">
    <property type="entry name" value="P-loop_NTPase"/>
</dbReference>
<gene>
    <name evidence="14" type="ORF">SEVIR_7G053300v2</name>
</gene>
<feature type="transmembrane region" description="Helical" evidence="12">
    <location>
        <begin position="1328"/>
        <end position="1348"/>
    </location>
</feature>
<dbReference type="FunFam" id="3.40.50.300:FF:000532">
    <property type="entry name" value="ABC transporter G family member 34"/>
    <property type="match status" value="1"/>
</dbReference>
<evidence type="ECO:0000256" key="1">
    <source>
        <dbReference type="ARBA" id="ARBA00004141"/>
    </source>
</evidence>
<dbReference type="GO" id="GO:0140359">
    <property type="term" value="F:ABC-type transporter activity"/>
    <property type="evidence" value="ECO:0007669"/>
    <property type="project" value="InterPro"/>
</dbReference>
<dbReference type="GO" id="GO:0016887">
    <property type="term" value="F:ATP hydrolysis activity"/>
    <property type="evidence" value="ECO:0007669"/>
    <property type="project" value="InterPro"/>
</dbReference>
<feature type="transmembrane region" description="Helical" evidence="12">
    <location>
        <begin position="1377"/>
        <end position="1398"/>
    </location>
</feature>
<evidence type="ECO:0000256" key="5">
    <source>
        <dbReference type="ARBA" id="ARBA00022737"/>
    </source>
</evidence>
<keyword evidence="5" id="KW-0677">Repeat</keyword>
<proteinExistence type="inferred from homology"/>
<feature type="domain" description="ABC transporter" evidence="13">
    <location>
        <begin position="124"/>
        <end position="397"/>
    </location>
</feature>
<dbReference type="SMART" id="SM00382">
    <property type="entry name" value="AAA"/>
    <property type="match status" value="2"/>
</dbReference>
<feature type="transmembrane region" description="Helical" evidence="12">
    <location>
        <begin position="1228"/>
        <end position="1254"/>
    </location>
</feature>
<dbReference type="CDD" id="cd03232">
    <property type="entry name" value="ABCG_PDR_domain2"/>
    <property type="match status" value="1"/>
</dbReference>
<dbReference type="Pfam" id="PF08370">
    <property type="entry name" value="PDR_assoc"/>
    <property type="match status" value="1"/>
</dbReference>
<name>A0A4U6TSC6_SETVI</name>
<dbReference type="PANTHER" id="PTHR19241">
    <property type="entry name" value="ATP-BINDING CASSETTE TRANSPORTER"/>
    <property type="match status" value="1"/>
</dbReference>
<feature type="domain" description="ABC transporter" evidence="13">
    <location>
        <begin position="805"/>
        <end position="1057"/>
    </location>
</feature>
<evidence type="ECO:0000256" key="12">
    <source>
        <dbReference type="SAM" id="Phobius"/>
    </source>
</evidence>
<dbReference type="InterPro" id="IPR013525">
    <property type="entry name" value="ABC2_TM"/>
</dbReference>
<dbReference type="GO" id="GO:0005524">
    <property type="term" value="F:ATP binding"/>
    <property type="evidence" value="ECO:0007669"/>
    <property type="project" value="UniProtKB-KW"/>
</dbReference>
<dbReference type="OMA" id="TIMAMYA"/>
<evidence type="ECO:0000259" key="13">
    <source>
        <dbReference type="PROSITE" id="PS50893"/>
    </source>
</evidence>
<organism evidence="14 15">
    <name type="scientific">Setaria viridis</name>
    <name type="common">Green bristlegrass</name>
    <name type="synonym">Setaria italica subsp. viridis</name>
    <dbReference type="NCBI Taxonomy" id="4556"/>
    <lineage>
        <taxon>Eukaryota</taxon>
        <taxon>Viridiplantae</taxon>
        <taxon>Streptophyta</taxon>
        <taxon>Embryophyta</taxon>
        <taxon>Tracheophyta</taxon>
        <taxon>Spermatophyta</taxon>
        <taxon>Magnoliopsida</taxon>
        <taxon>Liliopsida</taxon>
        <taxon>Poales</taxon>
        <taxon>Poaceae</taxon>
        <taxon>PACMAD clade</taxon>
        <taxon>Panicoideae</taxon>
        <taxon>Panicodae</taxon>
        <taxon>Paniceae</taxon>
        <taxon>Cenchrinae</taxon>
        <taxon>Setaria</taxon>
    </lineage>
</organism>
<dbReference type="Gene3D" id="3.40.50.300">
    <property type="entry name" value="P-loop containing nucleotide triphosphate hydrolases"/>
    <property type="match status" value="2"/>
</dbReference>
<evidence type="ECO:0000256" key="9">
    <source>
        <dbReference type="ARBA" id="ARBA00023136"/>
    </source>
</evidence>
<evidence type="ECO:0000256" key="8">
    <source>
        <dbReference type="ARBA" id="ARBA00022989"/>
    </source>
</evidence>
<feature type="transmembrane region" description="Helical" evidence="12">
    <location>
        <begin position="504"/>
        <end position="521"/>
    </location>
</feature>
<evidence type="ECO:0000256" key="11">
    <source>
        <dbReference type="SAM" id="MobiDB-lite"/>
    </source>
</evidence>
<dbReference type="InterPro" id="IPR034001">
    <property type="entry name" value="ABCG_PDR_1"/>
</dbReference>
<evidence type="ECO:0000256" key="3">
    <source>
        <dbReference type="ARBA" id="ARBA00022448"/>
    </source>
</evidence>
<comment type="similarity">
    <text evidence="2">Belongs to the ABC transporter superfamily. ABCG family. PDR (TC 3.A.1.205) subfamily.</text>
</comment>
<comment type="subcellular location">
    <subcellularLocation>
        <location evidence="1">Membrane</location>
        <topology evidence="1">Multi-pass membrane protein</topology>
    </subcellularLocation>
</comment>
<dbReference type="InterPro" id="IPR013581">
    <property type="entry name" value="PDR_assoc"/>
</dbReference>
<dbReference type="GO" id="GO:0005886">
    <property type="term" value="C:plasma membrane"/>
    <property type="evidence" value="ECO:0007669"/>
    <property type="project" value="UniProtKB-ARBA"/>
</dbReference>
<dbReference type="PROSITE" id="PS50893">
    <property type="entry name" value="ABC_TRANSPORTER_2"/>
    <property type="match status" value="2"/>
</dbReference>
<evidence type="ECO:0000313" key="14">
    <source>
        <dbReference type="EMBL" id="TKW03629.1"/>
    </source>
</evidence>
<dbReference type="InterPro" id="IPR034003">
    <property type="entry name" value="ABCG_PDR_2"/>
</dbReference>
<evidence type="ECO:0000256" key="2">
    <source>
        <dbReference type="ARBA" id="ARBA00006012"/>
    </source>
</evidence>
<sequence>MRPAPSVLCATDDMAGVEVGGEQDKEQAEKTSSAADAAAVKNPSDGGATGRPGDLVDRLIVDVLKDNLRLLQNIRARMDRVDVQEPTIEVRFRDLSVEAECRVVNGKPLPTLWNSALAAVSTLTGMLGLNYSEKVRIQLIKNVDGVVKPGRLTLLLGPPGCGKTTLLRALAGRIDKNLKVTGEIEYNGVSLNEFVPAKTSAYVSQRDLHVPEMTVRETLDFSARFQGVGWRAEILKEIIRKEEEAGIIPDPDIDMFMKAMSMESLDRSIHVEYIMKILGLDKCAHTMVGDAMRRGISGGEKKRLTTGEMMIGPSKAFFMDEISTGLDSSTTFQVLSCLQQLAQVSQYTVLVSLLQPAPETYELFDDVILMAERKIVYHGPRSCILNFFESCGFKCPRRKGAADFLQEVLSKKDQEQFWSFGDETYNFVTVDQFCERFKACHVGQNLAVELLNPFAKANKAKAKAHNNALSFSIYSLSKWELLMVCFARELLLMKKNAFIYKSKSLQVGLVAILTGTVFLRTHLSNDRTHANSYMSSLFFALTFLIVNGLPEMAMTINRLPVFYKQRDCCFYPSWAYAIPAFFTKIPVSLVESVTWTCITYYLIGYTPQASRFFRQLLVLFLMHSTALSLFRCVVSYCQTAPVSSVGSTLLLLFILLCGGFVIPQTSIPNWLKWVFWISPMSYGEISLTGNEFLTPRWEKIMVSGVTLGRSILMDRGLDFSSIFYWISIGALIVFILLLNIGFAIGLTTVRRTSQALVSRDKLTILQGKERANFEDIVNKSPKLPKAALDTPNFIGKVIPFKPLGITFQDVNYYVDTPMAMREKGFSDSKLQLLHNITGAFQPGVLSVLMGVTGAGKTTLLDVLAGRKTGGVIEGDIRIGGYPKVQETFARISGYCEQTDVHSPQITVWESVVYSAWLRLPTEIDPEIRYDFVKEVLETIELDEVRDSLVGLPGANGLSTEQRKRLTIAVELVSNPSIIFLDEPTSGLDARAAAIVMRAVKNVADTGRTVACTVHQPSIEIFEAFDQLMLMKRGGKLIYAGPLGHNSCKVIQYFQAIPGVPMIKDDYNPSTWMLEVTSQSMETYLGVNFAQIYRESSLYKDNDAIVKQLSIPSPKTSDLHFLMRFPQKFWEQFKACLWKQCLSHWRSPSYNLVRIVTVALCSLLFGALYWQQGNIAHINDRKGLFTILGSMYCTTLYTGVKNCQSVMPFVSVERSVMYRERFAGMYSPWAYSFAQLAMEIPYVAIQVVLFLFIAYPMIGYAWTATKLLWFFYTMFCTLLYFVYLGMMIVSLTPNNQVATIMSSMCFITQNLMAGFVVPGPQIPKWWIWLYRISPTSWMLNVLFTTQFLYDDDKNIMVSGEIIPMTSFVKNYFGYSRDLLPLAAVMLTIFPILFGTIFAYNISKLNFQRR</sequence>
<keyword evidence="4 12" id="KW-0812">Transmembrane</keyword>
<keyword evidence="3" id="KW-0813">Transport</keyword>
<evidence type="ECO:0000256" key="6">
    <source>
        <dbReference type="ARBA" id="ARBA00022741"/>
    </source>
</evidence>
<feature type="transmembrane region" description="Helical" evidence="12">
    <location>
        <begin position="722"/>
        <end position="749"/>
    </location>
</feature>
<dbReference type="InterPro" id="IPR003593">
    <property type="entry name" value="AAA+_ATPase"/>
</dbReference>
<keyword evidence="9 12" id="KW-0472">Membrane</keyword>
<dbReference type="EMBL" id="CM016558">
    <property type="protein sequence ID" value="TKW03629.1"/>
    <property type="molecule type" value="Genomic_DNA"/>
</dbReference>
<dbReference type="CDD" id="cd03233">
    <property type="entry name" value="ABCG_PDR_domain1"/>
    <property type="match status" value="1"/>
</dbReference>